<dbReference type="RefSeq" id="WP_184520758.1">
    <property type="nucleotide sequence ID" value="NZ_JACIJD010000019.1"/>
</dbReference>
<proteinExistence type="predicted"/>
<dbReference type="Proteomes" id="UP000580654">
    <property type="component" value="Unassembled WGS sequence"/>
</dbReference>
<keyword evidence="2" id="KW-1185">Reference proteome</keyword>
<sequence length="72" mass="7464">MATKWDDQLERAVAARGTVTITCSEGEKDDIAAAAEAVGRRHGLSPQVDRAPANGVRVGYRQEAGGDGAPVS</sequence>
<evidence type="ECO:0000313" key="1">
    <source>
        <dbReference type="EMBL" id="MBB5695561.1"/>
    </source>
</evidence>
<protein>
    <submittedName>
        <fullName evidence="1">Uncharacterized protein</fullName>
    </submittedName>
</protein>
<organism evidence="1 2">
    <name type="scientific">Muricoccus pecuniae</name>
    <dbReference type="NCBI Taxonomy" id="693023"/>
    <lineage>
        <taxon>Bacteria</taxon>
        <taxon>Pseudomonadati</taxon>
        <taxon>Pseudomonadota</taxon>
        <taxon>Alphaproteobacteria</taxon>
        <taxon>Acetobacterales</taxon>
        <taxon>Roseomonadaceae</taxon>
        <taxon>Muricoccus</taxon>
    </lineage>
</organism>
<evidence type="ECO:0000313" key="2">
    <source>
        <dbReference type="Proteomes" id="UP000580654"/>
    </source>
</evidence>
<reference evidence="1 2" key="1">
    <citation type="submission" date="2020-08" db="EMBL/GenBank/DDBJ databases">
        <title>Genomic Encyclopedia of Type Strains, Phase IV (KMG-IV): sequencing the most valuable type-strain genomes for metagenomic binning, comparative biology and taxonomic classification.</title>
        <authorList>
            <person name="Goeker M."/>
        </authorList>
    </citation>
    <scope>NUCLEOTIDE SEQUENCE [LARGE SCALE GENOMIC DNA]</scope>
    <source>
        <strain evidence="1 2">DSM 25622</strain>
    </source>
</reference>
<gene>
    <name evidence="1" type="ORF">FHS87_003620</name>
</gene>
<name>A0A840YGW3_9PROT</name>
<dbReference type="AlphaFoldDB" id="A0A840YGW3"/>
<accession>A0A840YGW3</accession>
<comment type="caution">
    <text evidence="1">The sequence shown here is derived from an EMBL/GenBank/DDBJ whole genome shotgun (WGS) entry which is preliminary data.</text>
</comment>
<dbReference type="EMBL" id="JACIJD010000019">
    <property type="protein sequence ID" value="MBB5695561.1"/>
    <property type="molecule type" value="Genomic_DNA"/>
</dbReference>